<reference evidence="2 3" key="2">
    <citation type="journal article" date="2016" name="Sci. Rep.">
        <title>The genome of Rhizobiales bacteria in predatory ants reveals urease gene functions but no genes for nitrogen fixation.</title>
        <authorList>
            <person name="Neuvonen M.M."/>
            <person name="Tamarit D."/>
            <person name="Naslund K."/>
            <person name="Liebig J."/>
            <person name="Feldhaar H."/>
            <person name="Moran N.A."/>
            <person name="Guy L."/>
            <person name="Andersson S.G."/>
        </authorList>
    </citation>
    <scope>NUCLEOTIDE SEQUENCE [LARGE SCALE GENOMIC DNA]</scope>
    <source>
        <strain evidence="2 3">Hsal</strain>
    </source>
</reference>
<evidence type="ECO:0000313" key="3">
    <source>
        <dbReference type="Proteomes" id="UP000188912"/>
    </source>
</evidence>
<dbReference type="Gene3D" id="3.30.300.90">
    <property type="entry name" value="BolA-like"/>
    <property type="match status" value="1"/>
</dbReference>
<dbReference type="GO" id="GO:0016226">
    <property type="term" value="P:iron-sulfur cluster assembly"/>
    <property type="evidence" value="ECO:0007669"/>
    <property type="project" value="TreeGrafter"/>
</dbReference>
<dbReference type="AlphaFoldDB" id="A0A1U9JWN2"/>
<dbReference type="PIRSF" id="PIRSF003113">
    <property type="entry name" value="BolA"/>
    <property type="match status" value="1"/>
</dbReference>
<dbReference type="SUPFAM" id="SSF82657">
    <property type="entry name" value="BolA-like"/>
    <property type="match status" value="1"/>
</dbReference>
<evidence type="ECO:0000313" key="2">
    <source>
        <dbReference type="EMBL" id="AQS42260.1"/>
    </source>
</evidence>
<dbReference type="EMBL" id="CP017315">
    <property type="protein sequence ID" value="AQS42260.1"/>
    <property type="molecule type" value="Genomic_DNA"/>
</dbReference>
<dbReference type="Proteomes" id="UP000188912">
    <property type="component" value="Chromosome"/>
</dbReference>
<name>A0A1U9JWN2_9HYPH</name>
<dbReference type="KEGG" id="thd:BHV28_15800"/>
<dbReference type="PANTHER" id="PTHR46230:SF7">
    <property type="entry name" value="BOLA-LIKE PROTEIN 1"/>
    <property type="match status" value="1"/>
</dbReference>
<dbReference type="Pfam" id="PF01722">
    <property type="entry name" value="BolA"/>
    <property type="match status" value="1"/>
</dbReference>
<dbReference type="STRING" id="1902579.BHV28_15800"/>
<proteinExistence type="inferred from homology"/>
<evidence type="ECO:0000256" key="1">
    <source>
        <dbReference type="RuleBase" id="RU003860"/>
    </source>
</evidence>
<organism evidence="2 3">
    <name type="scientific">Candidatus Tokpelaia hoelldobleri</name>
    <dbReference type="NCBI Taxonomy" id="1902579"/>
    <lineage>
        <taxon>Bacteria</taxon>
        <taxon>Pseudomonadati</taxon>
        <taxon>Pseudomonadota</taxon>
        <taxon>Alphaproteobacteria</taxon>
        <taxon>Hyphomicrobiales</taxon>
        <taxon>Candidatus Tokpelaia</taxon>
    </lineage>
</organism>
<keyword evidence="3" id="KW-1185">Reference proteome</keyword>
<gene>
    <name evidence="2" type="ORF">BHV28_15800</name>
</gene>
<protein>
    <submittedName>
        <fullName evidence="2">BolA-like protein family</fullName>
    </submittedName>
</protein>
<reference evidence="2 3" key="1">
    <citation type="journal article" date="2010" name="Science">
        <title>Genomic comparison of the ants Camponotus floridanus and Harpegnathos saltator.</title>
        <authorList>
            <person name="Bonasio R."/>
            <person name="Zhang G."/>
            <person name="Ye C."/>
            <person name="Mutti N.S."/>
            <person name="Fang X."/>
            <person name="Qin N."/>
            <person name="Donahue G."/>
            <person name="Yang P."/>
            <person name="Li Q."/>
            <person name="Li C."/>
            <person name="Zhang P."/>
            <person name="Huang Z."/>
            <person name="Berger S.L."/>
            <person name="Reinberg D."/>
            <person name="Wang J."/>
            <person name="Liebig J."/>
        </authorList>
    </citation>
    <scope>NUCLEOTIDE SEQUENCE [LARGE SCALE GENOMIC DNA]</scope>
    <source>
        <strain evidence="2 3">Hsal</strain>
    </source>
</reference>
<accession>A0A1U9JWN2</accession>
<dbReference type="InterPro" id="IPR036065">
    <property type="entry name" value="BolA-like_sf"/>
</dbReference>
<comment type="similarity">
    <text evidence="1">Belongs to the BolA/IbaG family.</text>
</comment>
<sequence length="97" mass="10845">MSSTVQAIIERKLQAAFHPDALDVINESHKHAGHHHDDGTSFDGTGETHFRVRIVAQSFATMKRVERHRAITRTLADELQGSVHALAIEARAPNEWI</sequence>
<dbReference type="InterPro" id="IPR002634">
    <property type="entry name" value="BolA"/>
</dbReference>
<dbReference type="PANTHER" id="PTHR46230">
    <property type="match status" value="1"/>
</dbReference>